<comment type="caution">
    <text evidence="2">The sequence shown here is derived from an EMBL/GenBank/DDBJ whole genome shotgun (WGS) entry which is preliminary data.</text>
</comment>
<dbReference type="AlphaFoldDB" id="A0AAD7ARD7"/>
<dbReference type="EMBL" id="JARIHO010000002">
    <property type="protein sequence ID" value="KAJ7366612.1"/>
    <property type="molecule type" value="Genomic_DNA"/>
</dbReference>
<evidence type="ECO:0000313" key="2">
    <source>
        <dbReference type="EMBL" id="KAJ7366612.1"/>
    </source>
</evidence>
<reference evidence="2" key="1">
    <citation type="submission" date="2023-03" db="EMBL/GenBank/DDBJ databases">
        <title>Massive genome expansion in bonnet fungi (Mycena s.s.) driven by repeated elements and novel gene families across ecological guilds.</title>
        <authorList>
            <consortium name="Lawrence Berkeley National Laboratory"/>
            <person name="Harder C.B."/>
            <person name="Miyauchi S."/>
            <person name="Viragh M."/>
            <person name="Kuo A."/>
            <person name="Thoen E."/>
            <person name="Andreopoulos B."/>
            <person name="Lu D."/>
            <person name="Skrede I."/>
            <person name="Drula E."/>
            <person name="Henrissat B."/>
            <person name="Morin E."/>
            <person name="Kohler A."/>
            <person name="Barry K."/>
            <person name="LaButti K."/>
            <person name="Morin E."/>
            <person name="Salamov A."/>
            <person name="Lipzen A."/>
            <person name="Mereny Z."/>
            <person name="Hegedus B."/>
            <person name="Baldrian P."/>
            <person name="Stursova M."/>
            <person name="Weitz H."/>
            <person name="Taylor A."/>
            <person name="Grigoriev I.V."/>
            <person name="Nagy L.G."/>
            <person name="Martin F."/>
            <person name="Kauserud H."/>
        </authorList>
    </citation>
    <scope>NUCLEOTIDE SEQUENCE</scope>
    <source>
        <strain evidence="2">CBHHK002</strain>
    </source>
</reference>
<protein>
    <recommendedName>
        <fullName evidence="4">F-box domain-containing protein</fullName>
    </recommendedName>
</protein>
<feature type="compositionally biased region" description="Polar residues" evidence="1">
    <location>
        <begin position="369"/>
        <end position="378"/>
    </location>
</feature>
<organism evidence="2 3">
    <name type="scientific">Mycena albidolilacea</name>
    <dbReference type="NCBI Taxonomy" id="1033008"/>
    <lineage>
        <taxon>Eukaryota</taxon>
        <taxon>Fungi</taxon>
        <taxon>Dikarya</taxon>
        <taxon>Basidiomycota</taxon>
        <taxon>Agaricomycotina</taxon>
        <taxon>Agaricomycetes</taxon>
        <taxon>Agaricomycetidae</taxon>
        <taxon>Agaricales</taxon>
        <taxon>Marasmiineae</taxon>
        <taxon>Mycenaceae</taxon>
        <taxon>Mycena</taxon>
    </lineage>
</organism>
<evidence type="ECO:0008006" key="4">
    <source>
        <dbReference type="Google" id="ProtNLM"/>
    </source>
</evidence>
<evidence type="ECO:0000313" key="3">
    <source>
        <dbReference type="Proteomes" id="UP001218218"/>
    </source>
</evidence>
<feature type="region of interest" description="Disordered" evidence="1">
    <location>
        <begin position="350"/>
        <end position="378"/>
    </location>
</feature>
<proteinExistence type="predicted"/>
<gene>
    <name evidence="2" type="ORF">DFH08DRAFT_834944</name>
</gene>
<accession>A0AAD7ARD7</accession>
<keyword evidence="3" id="KW-1185">Reference proteome</keyword>
<name>A0AAD7ARD7_9AGAR</name>
<evidence type="ECO:0000256" key="1">
    <source>
        <dbReference type="SAM" id="MobiDB-lite"/>
    </source>
</evidence>
<dbReference type="Proteomes" id="UP001218218">
    <property type="component" value="Unassembled WGS sequence"/>
</dbReference>
<sequence length="378" mass="42663">MSLESLPAELLLNLPQYLHSIEDLYSLFSTCRTLYHACANTSPKTILRLAANSGRVFFRPHPHLLIAATARQIADWAVEEADHRYLLEVAIQGGVEKLLELAVDVAGLSMDDIRRLYVYKCDVLNPLNRRLDLSAGPASTSNSHMTVCNDPETTLLSWIIYGELFHHSLELAYLPFPQHKPLSSVIRYKWFVYCMPDVNSFNYMRFPSDDIPQFFKDYVQEDDDSFQQLSMAEATRVFFDPSLWKKELEASSAYQTTSGALRELFISCAMHLGSKSLELLAPGGVEKFKGDLERIANGICISDEEKSVDEASVIDSRAQRILEAVGDPWLCLAFPTLQDDLAFTLWSSWQGDEEDEEGQEPLMKAIRSPPQQGQSQPV</sequence>